<dbReference type="PANTHER" id="PTHR46771">
    <property type="entry name" value="DETERIN"/>
    <property type="match status" value="1"/>
</dbReference>
<feature type="compositionally biased region" description="Basic residues" evidence="3">
    <location>
        <begin position="193"/>
        <end position="204"/>
    </location>
</feature>
<sequence>MEFSTLEARLATFEPPSKRSKLGWPHKTPTAEDLAKAGFYYKPLPTSNDNAMCYLCDRSLDGWEADDDPIQEHVTHSSDCGWAILMSLGQDTTTDVNTMEDPTGQLYVDARRATFSIGWPHESKRGWTCKIEKMVEAGWHYAPTTESDDFVSCIHCKLSLDGWEPKDNPFNEHYRRSPDCPFFHFAGTTAPIKRPRAKKGRASKSSRASKASTRLSTQSVNATVLSDAPSLNNIPDLDESIDTSGVSIQSVMSTASTATTKGKRKATGKPKATKAKRTKTTRATKAKRQQAELEETQEPQEQTIPEQSQSKQSEERPAAEVELEQAITIPPQSLPSPVTTPRVDVEYPSMPRSPGIGDIPTRLSPVEPPPGKSPTPARLGTRISPTRSAATPLRTSRSRIVVSPSSPSDIENAPPSSRPASIRPPPPQTVPVAFSSPGEPTTTWEPLDIEMLLEPSTPQPADLFALGGGTLSDKETNMTVQEWIEFVAGEAERGLRNEAERVVGVFEREGQRAMGVLEAIVCV</sequence>
<evidence type="ECO:0000313" key="5">
    <source>
        <dbReference type="Proteomes" id="UP000027920"/>
    </source>
</evidence>
<dbReference type="AlphaFoldDB" id="A0A072PM60"/>
<dbReference type="PANTHER" id="PTHR46771:SF5">
    <property type="entry name" value="DETERIN"/>
    <property type="match status" value="1"/>
</dbReference>
<feature type="region of interest" description="Disordered" evidence="3">
    <location>
        <begin position="253"/>
        <end position="443"/>
    </location>
</feature>
<dbReference type="HOGENOM" id="CLU_010318_1_0_1"/>
<dbReference type="InterPro" id="IPR051190">
    <property type="entry name" value="Baculoviral_IAP"/>
</dbReference>
<evidence type="ECO:0000313" key="4">
    <source>
        <dbReference type="EMBL" id="KEF60797.1"/>
    </source>
</evidence>
<dbReference type="RefSeq" id="XP_013263387.1">
    <property type="nucleotide sequence ID" value="XM_013407933.1"/>
</dbReference>
<dbReference type="Proteomes" id="UP000027920">
    <property type="component" value="Unassembled WGS sequence"/>
</dbReference>
<proteinExistence type="predicted"/>
<dbReference type="STRING" id="1182545.A0A072PM60"/>
<feature type="compositionally biased region" description="Low complexity" evidence="3">
    <location>
        <begin position="205"/>
        <end position="214"/>
    </location>
</feature>
<dbReference type="OrthoDB" id="2196114at2759"/>
<dbReference type="VEuPathDB" id="FungiDB:A1O9_02359"/>
<dbReference type="GO" id="GO:0046872">
    <property type="term" value="F:metal ion binding"/>
    <property type="evidence" value="ECO:0007669"/>
    <property type="project" value="UniProtKB-KW"/>
</dbReference>
<feature type="compositionally biased region" description="Basic residues" evidence="3">
    <location>
        <begin position="261"/>
        <end position="288"/>
    </location>
</feature>
<feature type="region of interest" description="Disordered" evidence="3">
    <location>
        <begin position="191"/>
        <end position="221"/>
    </location>
</feature>
<dbReference type="Pfam" id="PF00653">
    <property type="entry name" value="BIR"/>
    <property type="match status" value="2"/>
</dbReference>
<feature type="compositionally biased region" description="Low complexity" evidence="3">
    <location>
        <begin position="299"/>
        <end position="310"/>
    </location>
</feature>
<reference evidence="4 5" key="1">
    <citation type="submission" date="2013-03" db="EMBL/GenBank/DDBJ databases">
        <title>The Genome Sequence of Exophiala aquamarina CBS 119918.</title>
        <authorList>
            <consortium name="The Broad Institute Genomics Platform"/>
            <person name="Cuomo C."/>
            <person name="de Hoog S."/>
            <person name="Gorbushina A."/>
            <person name="Walker B."/>
            <person name="Young S.K."/>
            <person name="Zeng Q."/>
            <person name="Gargeya S."/>
            <person name="Fitzgerald M."/>
            <person name="Haas B."/>
            <person name="Abouelleil A."/>
            <person name="Allen A.W."/>
            <person name="Alvarado L."/>
            <person name="Arachchi H.M."/>
            <person name="Berlin A.M."/>
            <person name="Chapman S.B."/>
            <person name="Gainer-Dewar J."/>
            <person name="Goldberg J."/>
            <person name="Griggs A."/>
            <person name="Gujja S."/>
            <person name="Hansen M."/>
            <person name="Howarth C."/>
            <person name="Imamovic A."/>
            <person name="Ireland A."/>
            <person name="Larimer J."/>
            <person name="McCowan C."/>
            <person name="Murphy C."/>
            <person name="Pearson M."/>
            <person name="Poon T.W."/>
            <person name="Priest M."/>
            <person name="Roberts A."/>
            <person name="Saif S."/>
            <person name="Shea T."/>
            <person name="Sisk P."/>
            <person name="Sykes S."/>
            <person name="Wortman J."/>
            <person name="Nusbaum C."/>
            <person name="Birren B."/>
        </authorList>
    </citation>
    <scope>NUCLEOTIDE SEQUENCE [LARGE SCALE GENOMIC DNA]</scope>
    <source>
        <strain evidence="4 5">CBS 119918</strain>
    </source>
</reference>
<dbReference type="SUPFAM" id="SSF57924">
    <property type="entry name" value="Inhibitor of apoptosis (IAP) repeat"/>
    <property type="match status" value="2"/>
</dbReference>
<dbReference type="EMBL" id="AMGV01000002">
    <property type="protein sequence ID" value="KEF60797.1"/>
    <property type="molecule type" value="Genomic_DNA"/>
</dbReference>
<organism evidence="4 5">
    <name type="scientific">Exophiala aquamarina CBS 119918</name>
    <dbReference type="NCBI Taxonomy" id="1182545"/>
    <lineage>
        <taxon>Eukaryota</taxon>
        <taxon>Fungi</taxon>
        <taxon>Dikarya</taxon>
        <taxon>Ascomycota</taxon>
        <taxon>Pezizomycotina</taxon>
        <taxon>Eurotiomycetes</taxon>
        <taxon>Chaetothyriomycetidae</taxon>
        <taxon>Chaetothyriales</taxon>
        <taxon>Herpotrichiellaceae</taxon>
        <taxon>Exophiala</taxon>
    </lineage>
</organism>
<evidence type="ECO:0008006" key="6">
    <source>
        <dbReference type="Google" id="ProtNLM"/>
    </source>
</evidence>
<dbReference type="InterPro" id="IPR001370">
    <property type="entry name" value="BIR_rpt"/>
</dbReference>
<name>A0A072PM60_9EURO</name>
<comment type="caution">
    <text evidence="4">The sequence shown here is derived from an EMBL/GenBank/DDBJ whole genome shotgun (WGS) entry which is preliminary data.</text>
</comment>
<accession>A0A072PM60</accession>
<feature type="compositionally biased region" description="Polar residues" evidence="3">
    <location>
        <begin position="383"/>
        <end position="395"/>
    </location>
</feature>
<dbReference type="CDD" id="cd00022">
    <property type="entry name" value="BIR"/>
    <property type="match status" value="2"/>
</dbReference>
<protein>
    <recommendedName>
        <fullName evidence="6">Baculoviral IAP repeat-containing 2/3/4</fullName>
    </recommendedName>
</protein>
<evidence type="ECO:0000256" key="3">
    <source>
        <dbReference type="SAM" id="MobiDB-lite"/>
    </source>
</evidence>
<dbReference type="SMART" id="SM00238">
    <property type="entry name" value="BIR"/>
    <property type="match status" value="2"/>
</dbReference>
<gene>
    <name evidence="4" type="ORF">A1O9_02359</name>
</gene>
<keyword evidence="5" id="KW-1185">Reference proteome</keyword>
<feature type="compositionally biased region" description="Low complexity" evidence="3">
    <location>
        <begin position="398"/>
        <end position="421"/>
    </location>
</feature>
<dbReference type="GeneID" id="25277303"/>
<keyword evidence="1" id="KW-0479">Metal-binding</keyword>
<dbReference type="Gene3D" id="1.10.1170.10">
    <property type="entry name" value="Inhibitor Of Apoptosis Protein (2mihbC-IAP-1), Chain A"/>
    <property type="match status" value="2"/>
</dbReference>
<evidence type="ECO:0000256" key="2">
    <source>
        <dbReference type="ARBA" id="ARBA00022833"/>
    </source>
</evidence>
<evidence type="ECO:0000256" key="1">
    <source>
        <dbReference type="ARBA" id="ARBA00022723"/>
    </source>
</evidence>
<keyword evidence="2" id="KW-0862">Zinc</keyword>
<dbReference type="PROSITE" id="PS50143">
    <property type="entry name" value="BIR_REPEAT_2"/>
    <property type="match status" value="2"/>
</dbReference>